<reference evidence="6 7" key="1">
    <citation type="submission" date="2024-04" db="EMBL/GenBank/DDBJ databases">
        <authorList>
            <person name="Waldvogel A.-M."/>
            <person name="Schoenle A."/>
        </authorList>
    </citation>
    <scope>NUCLEOTIDE SEQUENCE [LARGE SCALE GENOMIC DNA]</scope>
</reference>
<evidence type="ECO:0000256" key="4">
    <source>
        <dbReference type="ARBA" id="ARBA00022553"/>
    </source>
</evidence>
<protein>
    <recommendedName>
        <fullName evidence="8">Myeloid leukemia factor 1</fullName>
    </recommendedName>
</protein>
<keyword evidence="4" id="KW-0597">Phosphoprotein</keyword>
<feature type="region of interest" description="Disordered" evidence="5">
    <location>
        <begin position="1"/>
        <end position="20"/>
    </location>
</feature>
<evidence type="ECO:0008006" key="8">
    <source>
        <dbReference type="Google" id="ProtNLM"/>
    </source>
</evidence>
<comment type="similarity">
    <text evidence="2">Belongs to the MLF family.</text>
</comment>
<feature type="region of interest" description="Disordered" evidence="5">
    <location>
        <begin position="214"/>
        <end position="234"/>
    </location>
</feature>
<evidence type="ECO:0000256" key="5">
    <source>
        <dbReference type="SAM" id="MobiDB-lite"/>
    </source>
</evidence>
<keyword evidence="3" id="KW-0963">Cytoplasm</keyword>
<feature type="region of interest" description="Disordered" evidence="5">
    <location>
        <begin position="46"/>
        <end position="65"/>
    </location>
</feature>
<organism evidence="6 7">
    <name type="scientific">Knipowitschia caucasica</name>
    <name type="common">Caucasian dwarf goby</name>
    <name type="synonym">Pomatoschistus caucasicus</name>
    <dbReference type="NCBI Taxonomy" id="637954"/>
    <lineage>
        <taxon>Eukaryota</taxon>
        <taxon>Metazoa</taxon>
        <taxon>Chordata</taxon>
        <taxon>Craniata</taxon>
        <taxon>Vertebrata</taxon>
        <taxon>Euteleostomi</taxon>
        <taxon>Actinopterygii</taxon>
        <taxon>Neopterygii</taxon>
        <taxon>Teleostei</taxon>
        <taxon>Neoteleostei</taxon>
        <taxon>Acanthomorphata</taxon>
        <taxon>Gobiaria</taxon>
        <taxon>Gobiiformes</taxon>
        <taxon>Gobioidei</taxon>
        <taxon>Gobiidae</taxon>
        <taxon>Gobiinae</taxon>
        <taxon>Knipowitschia</taxon>
    </lineage>
</organism>
<feature type="compositionally biased region" description="Basic and acidic residues" evidence="5">
    <location>
        <begin position="216"/>
        <end position="234"/>
    </location>
</feature>
<dbReference type="GO" id="GO:0005737">
    <property type="term" value="C:cytoplasm"/>
    <property type="evidence" value="ECO:0007669"/>
    <property type="project" value="UniProtKB-SubCell"/>
</dbReference>
<evidence type="ECO:0000256" key="1">
    <source>
        <dbReference type="ARBA" id="ARBA00004496"/>
    </source>
</evidence>
<dbReference type="AlphaFoldDB" id="A0AAV2J5M8"/>
<sequence>MSSSKFKEGDEEPGFTDPFRAHREHMQRFIRSFSEPLGVPVVSSLRDGRSQDMAQSSSSRHALSNNHLELMRNPFGIVDNMISNMRNTSWDSENGNVNGHSFSSSSVMTYTKVGNEPPKVFQACSSTRRAPGGVKETRQAVKDSVSGLEKLSIGHHIQDRAHIMEKKYNNKTGAKEFNQEFQNLEDSEAEAFDKEWKQKVSTFKCDFMSLEPRASTCREHPRLATKREPGSKRQ</sequence>
<evidence type="ECO:0000313" key="6">
    <source>
        <dbReference type="EMBL" id="CAL1570469.1"/>
    </source>
</evidence>
<dbReference type="Pfam" id="PF10248">
    <property type="entry name" value="Mlf1IP"/>
    <property type="match status" value="1"/>
</dbReference>
<feature type="compositionally biased region" description="Polar residues" evidence="5">
    <location>
        <begin position="52"/>
        <end position="65"/>
    </location>
</feature>
<comment type="subcellular location">
    <subcellularLocation>
        <location evidence="1">Cytoplasm</location>
    </subcellularLocation>
</comment>
<name>A0AAV2J5M8_KNICA</name>
<dbReference type="Proteomes" id="UP001497482">
    <property type="component" value="Chromosome 10"/>
</dbReference>
<evidence type="ECO:0000313" key="7">
    <source>
        <dbReference type="Proteomes" id="UP001497482"/>
    </source>
</evidence>
<keyword evidence="7" id="KW-1185">Reference proteome</keyword>
<dbReference type="EMBL" id="OZ035832">
    <property type="protein sequence ID" value="CAL1570469.1"/>
    <property type="molecule type" value="Genomic_DNA"/>
</dbReference>
<dbReference type="PANTHER" id="PTHR13105">
    <property type="entry name" value="MYELOID LEUKEMIA FACTOR"/>
    <property type="match status" value="1"/>
</dbReference>
<accession>A0AAV2J5M8</accession>
<proteinExistence type="inferred from homology"/>
<evidence type="ECO:0000256" key="2">
    <source>
        <dbReference type="ARBA" id="ARBA00008332"/>
    </source>
</evidence>
<dbReference type="InterPro" id="IPR019376">
    <property type="entry name" value="Myeloid_leukemia_factor"/>
</dbReference>
<evidence type="ECO:0000256" key="3">
    <source>
        <dbReference type="ARBA" id="ARBA00022490"/>
    </source>
</evidence>
<gene>
    <name evidence="6" type="ORF">KC01_LOCUS2761</name>
</gene>